<dbReference type="EMBL" id="CP013862">
    <property type="protein sequence ID" value="ALX49490.1"/>
    <property type="molecule type" value="Genomic_DNA"/>
</dbReference>
<keyword evidence="1" id="KW-1133">Transmembrane helix</keyword>
<feature type="transmembrane region" description="Helical" evidence="1">
    <location>
        <begin position="62"/>
        <end position="81"/>
    </location>
</feature>
<evidence type="ECO:0000313" key="2">
    <source>
        <dbReference type="EMBL" id="ALX49490.1"/>
    </source>
</evidence>
<name>A0A0U3W8T9_9BACI</name>
<keyword evidence="3" id="KW-1185">Reference proteome</keyword>
<organism evidence="2 3">
    <name type="scientific">Lentibacillus amyloliquefaciens</name>
    <dbReference type="NCBI Taxonomy" id="1472767"/>
    <lineage>
        <taxon>Bacteria</taxon>
        <taxon>Bacillati</taxon>
        <taxon>Bacillota</taxon>
        <taxon>Bacilli</taxon>
        <taxon>Bacillales</taxon>
        <taxon>Bacillaceae</taxon>
        <taxon>Lentibacillus</taxon>
    </lineage>
</organism>
<feature type="transmembrane region" description="Helical" evidence="1">
    <location>
        <begin position="7"/>
        <end position="24"/>
    </location>
</feature>
<sequence length="82" mass="9233">MQYFLSFLLGIPFSVLFFISITYLNDNTVVFSISIVICIALISMIANPILKRLSGSKKYETVTSFIFILGLVIPLFFGLIFV</sequence>
<accession>A0A0U3W8T9</accession>
<evidence type="ECO:0000313" key="3">
    <source>
        <dbReference type="Proteomes" id="UP000050331"/>
    </source>
</evidence>
<feature type="transmembrane region" description="Helical" evidence="1">
    <location>
        <begin position="30"/>
        <end position="50"/>
    </location>
</feature>
<gene>
    <name evidence="2" type="ORF">AOX59_13480</name>
</gene>
<dbReference type="AlphaFoldDB" id="A0A0U3W8T9"/>
<dbReference type="KEGG" id="lao:AOX59_13480"/>
<evidence type="ECO:0000256" key="1">
    <source>
        <dbReference type="SAM" id="Phobius"/>
    </source>
</evidence>
<dbReference type="Proteomes" id="UP000050331">
    <property type="component" value="Chromosome"/>
</dbReference>
<keyword evidence="1" id="KW-0472">Membrane</keyword>
<proteinExistence type="predicted"/>
<protein>
    <submittedName>
        <fullName evidence="2">Uncharacterized protein</fullName>
    </submittedName>
</protein>
<reference evidence="2 3" key="1">
    <citation type="submission" date="2016-01" db="EMBL/GenBank/DDBJ databases">
        <title>Complete genome sequence of strain Lentibacillus amyloliquefaciens LAM0015T isolated from saline sediment.</title>
        <authorList>
            <person name="Wang J.-L."/>
            <person name="He M.-X."/>
        </authorList>
    </citation>
    <scope>NUCLEOTIDE SEQUENCE [LARGE SCALE GENOMIC DNA]</scope>
    <source>
        <strain evidence="2 3">LAM0015</strain>
    </source>
</reference>
<keyword evidence="1" id="KW-0812">Transmembrane</keyword>